<dbReference type="InterPro" id="IPR000462">
    <property type="entry name" value="CDP-OH_P_trans"/>
</dbReference>
<dbReference type="EMBL" id="QZVS01000083">
    <property type="protein sequence ID" value="RJT88354.1"/>
    <property type="molecule type" value="Genomic_DNA"/>
</dbReference>
<feature type="transmembrane region" description="Helical" evidence="2">
    <location>
        <begin position="155"/>
        <end position="174"/>
    </location>
</feature>
<keyword evidence="2" id="KW-0812">Transmembrane</keyword>
<reference evidence="3 4" key="1">
    <citation type="submission" date="2018-09" db="EMBL/GenBank/DDBJ databases">
        <title>Novel species of Cryobacterium.</title>
        <authorList>
            <person name="Liu Q."/>
            <person name="Xin Y.-H."/>
        </authorList>
    </citation>
    <scope>NUCLEOTIDE SEQUENCE [LARGE SCALE GENOMIC DNA]</scope>
    <source>
        <strain evidence="3 4">Hh39</strain>
    </source>
</reference>
<comment type="caution">
    <text evidence="3">The sequence shown here is derived from an EMBL/GenBank/DDBJ whole genome shotgun (WGS) entry which is preliminary data.</text>
</comment>
<keyword evidence="3" id="KW-0808">Transferase</keyword>
<dbReference type="GO" id="GO:0008654">
    <property type="term" value="P:phospholipid biosynthetic process"/>
    <property type="evidence" value="ECO:0007669"/>
    <property type="project" value="InterPro"/>
</dbReference>
<proteinExistence type="predicted"/>
<keyword evidence="2" id="KW-0472">Membrane</keyword>
<gene>
    <name evidence="3" type="ORF">D6T64_10750</name>
</gene>
<dbReference type="Gene3D" id="1.20.120.1760">
    <property type="match status" value="1"/>
</dbReference>
<dbReference type="AlphaFoldDB" id="A0A3A5MSW6"/>
<feature type="transmembrane region" description="Helical" evidence="2">
    <location>
        <begin position="219"/>
        <end position="240"/>
    </location>
</feature>
<evidence type="ECO:0000256" key="2">
    <source>
        <dbReference type="SAM" id="Phobius"/>
    </source>
</evidence>
<feature type="transmembrane region" description="Helical" evidence="2">
    <location>
        <begin position="67"/>
        <end position="94"/>
    </location>
</feature>
<protein>
    <submittedName>
        <fullName evidence="3">CDP-alcohol phosphatidyltransferase family protein</fullName>
    </submittedName>
</protein>
<dbReference type="Proteomes" id="UP000272015">
    <property type="component" value="Unassembled WGS sequence"/>
</dbReference>
<sequence>MTPGSPASARPQSERPSSIAELRRVAQPPEVRLRANAEHWTASLYLRDLSPYVTWLLLKTRISANGVTALMILVGWSTAAALLIPGIWGALLALALGQLQMLVDCCDGEVARWRRTSSPAGVFLDKVGHYSTEALIPIALGIRAAAYPFEAPADFLFTSLGLMLALIIVLNKALNDMVHVARANAGLTKLADTHGEKTPTSSLLARARKFARFLPFHRLYHSVELTMVIFAAAVIGLVFGQPVVDRVVLCALVPLAFLSLIGHFVAIMASKRVRS</sequence>
<evidence type="ECO:0000256" key="1">
    <source>
        <dbReference type="SAM" id="MobiDB-lite"/>
    </source>
</evidence>
<feature type="region of interest" description="Disordered" evidence="1">
    <location>
        <begin position="1"/>
        <end position="21"/>
    </location>
</feature>
<feature type="transmembrane region" description="Helical" evidence="2">
    <location>
        <begin position="246"/>
        <end position="269"/>
    </location>
</feature>
<dbReference type="Pfam" id="PF01066">
    <property type="entry name" value="CDP-OH_P_transf"/>
    <property type="match status" value="1"/>
</dbReference>
<dbReference type="RefSeq" id="WP_119974667.1">
    <property type="nucleotide sequence ID" value="NZ_JBHSQA010000002.1"/>
</dbReference>
<dbReference type="GO" id="GO:0016020">
    <property type="term" value="C:membrane"/>
    <property type="evidence" value="ECO:0007669"/>
    <property type="project" value="InterPro"/>
</dbReference>
<keyword evidence="2" id="KW-1133">Transmembrane helix</keyword>
<evidence type="ECO:0000313" key="3">
    <source>
        <dbReference type="EMBL" id="RJT88354.1"/>
    </source>
</evidence>
<dbReference type="OrthoDB" id="7857679at2"/>
<evidence type="ECO:0000313" key="4">
    <source>
        <dbReference type="Proteomes" id="UP000272015"/>
    </source>
</evidence>
<organism evidence="3 4">
    <name type="scientific">Cryobacterium melibiosiphilum</name>
    <dbReference type="NCBI Taxonomy" id="995039"/>
    <lineage>
        <taxon>Bacteria</taxon>
        <taxon>Bacillati</taxon>
        <taxon>Actinomycetota</taxon>
        <taxon>Actinomycetes</taxon>
        <taxon>Micrococcales</taxon>
        <taxon>Microbacteriaceae</taxon>
        <taxon>Cryobacterium</taxon>
    </lineage>
</organism>
<dbReference type="InterPro" id="IPR043130">
    <property type="entry name" value="CDP-OH_PTrfase_TM_dom"/>
</dbReference>
<keyword evidence="4" id="KW-1185">Reference proteome</keyword>
<dbReference type="GO" id="GO:0016780">
    <property type="term" value="F:phosphotransferase activity, for other substituted phosphate groups"/>
    <property type="evidence" value="ECO:0007669"/>
    <property type="project" value="InterPro"/>
</dbReference>
<name>A0A3A5MSW6_9MICO</name>
<accession>A0A3A5MSW6</accession>